<keyword evidence="2" id="KW-0328">Glycosyltransferase</keyword>
<dbReference type="AlphaFoldDB" id="A0A328XKC6"/>
<organism evidence="5 6">
    <name type="scientific">Onishia taeanensis</name>
    <dbReference type="NCBI Taxonomy" id="284577"/>
    <lineage>
        <taxon>Bacteria</taxon>
        <taxon>Pseudomonadati</taxon>
        <taxon>Pseudomonadota</taxon>
        <taxon>Gammaproteobacteria</taxon>
        <taxon>Oceanospirillales</taxon>
        <taxon>Halomonadaceae</taxon>
        <taxon>Onishia</taxon>
    </lineage>
</organism>
<dbReference type="PANTHER" id="PTHR43685:SF5">
    <property type="entry name" value="GLYCOSYLTRANSFERASE EPSE-RELATED"/>
    <property type="match status" value="1"/>
</dbReference>
<evidence type="ECO:0000313" key="6">
    <source>
        <dbReference type="Proteomes" id="UP000249700"/>
    </source>
</evidence>
<evidence type="ECO:0000256" key="3">
    <source>
        <dbReference type="ARBA" id="ARBA00022679"/>
    </source>
</evidence>
<accession>A0A328XKC6</accession>
<dbReference type="InterPro" id="IPR029044">
    <property type="entry name" value="Nucleotide-diphossugar_trans"/>
</dbReference>
<evidence type="ECO:0000256" key="1">
    <source>
        <dbReference type="ARBA" id="ARBA00006739"/>
    </source>
</evidence>
<name>A0A328XKC6_9GAMM</name>
<dbReference type="EMBL" id="QLSX01000019">
    <property type="protein sequence ID" value="RAR56810.1"/>
    <property type="molecule type" value="Genomic_DNA"/>
</dbReference>
<dbReference type="Gene3D" id="3.90.550.10">
    <property type="entry name" value="Spore Coat Polysaccharide Biosynthesis Protein SpsA, Chain A"/>
    <property type="match status" value="1"/>
</dbReference>
<reference evidence="5 6" key="1">
    <citation type="submission" date="2018-06" db="EMBL/GenBank/DDBJ databases">
        <title>Comparative analysis of microorganisms from saline springs in Andes Mountain Range, Colombia.</title>
        <authorList>
            <person name="Rubin E."/>
        </authorList>
    </citation>
    <scope>NUCLEOTIDE SEQUENCE [LARGE SCALE GENOMIC DNA]</scope>
    <source>
        <strain evidence="5 6">USBA-857</strain>
    </source>
</reference>
<dbReference type="Pfam" id="PF00535">
    <property type="entry name" value="Glycos_transf_2"/>
    <property type="match status" value="1"/>
</dbReference>
<dbReference type="InterPro" id="IPR050834">
    <property type="entry name" value="Glycosyltransf_2"/>
</dbReference>
<keyword evidence="3 5" id="KW-0808">Transferase</keyword>
<dbReference type="InterPro" id="IPR001173">
    <property type="entry name" value="Glyco_trans_2-like"/>
</dbReference>
<dbReference type="SUPFAM" id="SSF53448">
    <property type="entry name" value="Nucleotide-diphospho-sugar transferases"/>
    <property type="match status" value="1"/>
</dbReference>
<gene>
    <name evidence="5" type="ORF">BCL93_11912</name>
</gene>
<protein>
    <submittedName>
        <fullName evidence="5">Glycosyl transferase family 2</fullName>
    </submittedName>
</protein>
<feature type="domain" description="Glycosyltransferase 2-like" evidence="4">
    <location>
        <begin position="31"/>
        <end position="163"/>
    </location>
</feature>
<dbReference type="GO" id="GO:0016757">
    <property type="term" value="F:glycosyltransferase activity"/>
    <property type="evidence" value="ECO:0007669"/>
    <property type="project" value="UniProtKB-KW"/>
</dbReference>
<comment type="similarity">
    <text evidence="1">Belongs to the glycosyltransferase 2 family.</text>
</comment>
<dbReference type="PANTHER" id="PTHR43685">
    <property type="entry name" value="GLYCOSYLTRANSFERASE"/>
    <property type="match status" value="1"/>
</dbReference>
<comment type="caution">
    <text evidence="5">The sequence shown here is derived from an EMBL/GenBank/DDBJ whole genome shotgun (WGS) entry which is preliminary data.</text>
</comment>
<sequence>MPFCCGGFLAILEYFKIYFWCLSMELLPFSVLLSVYFKESALYLDAAFESIWDNQSLKPDQIVLVKDGKLSSELDATISMWSEKLGPVLTVVELKENVGLATALNAGLDYCDYELVARMDTDDISLSERFYKQVSFMTHNRDVSVCGAIVEEWDERCLVRLSIRNLPSCHEGIMKFAKRRCPVSHPVVIFRKEAVISSGGYPVVYPEDYPLWIMMLSRGYKFYNVPEVLLRMRAGDEMLCRRGWGFFLGETKVFYLMWKLGFTGSFDFFCNVLTRGVVRLSPRFIKVLLYKFAR</sequence>
<evidence type="ECO:0000259" key="4">
    <source>
        <dbReference type="Pfam" id="PF00535"/>
    </source>
</evidence>
<proteinExistence type="inferred from homology"/>
<evidence type="ECO:0000313" key="5">
    <source>
        <dbReference type="EMBL" id="RAR56810.1"/>
    </source>
</evidence>
<evidence type="ECO:0000256" key="2">
    <source>
        <dbReference type="ARBA" id="ARBA00022676"/>
    </source>
</evidence>
<dbReference type="Proteomes" id="UP000249700">
    <property type="component" value="Unassembled WGS sequence"/>
</dbReference>